<sequence length="706" mass="80038">MMTASESAYSMLDKLAAGTHKRSAINIIFVGFESHEVDPLLSLIRTGRLSPRGRRIESREELAQALSQRSWDLLLCSTHTNHELGPHAVVQLLHHQDKDVPVIELSSDTSEAAQLRAYKEGIHALLSERPGELLLHVVHQQLQALDTRRRLRQAETMLEVTERHVHEQVVSSRSAIGYLHDAKLEFANDSLVELLGYDRASQLQGVTLDQLLIPEQRSEVQETLSAHLEQNEPIDLRLGLRIVRSDNSNFSAEVQLQTCRYLGHISLSMTIHPDNELLIDSAEHRDEDALTGLKNGTYLMQRLDETAQRALTGGHDAHLLYVRLDQYRHLLAELGGDAANTLLKSIASRLEKAFSEPHLVCRFEDDSFIVLFQHADAEDTQRIGRKLFRQIGELKIPYEQSTISSTCSIGIVTINDSAPPASELIQRAHKAADELVNGNGCTLFHAQKLVHAQDEDAIKRILNAITDSRLKMLFQPVVSLGEEEEVHEYEVLIRLLDHNDSPLTPNTFLTSVEQSDVMVKMDRWVLERSLQLLREELDKGHRNRLFINIAGRTLRSRSLLTWFASQIEELRIPPDLLVFQISETDAATELEYAKQFAEKVRAMECNLCIKHFGSSPNSHRVFAEVNANYLKLDGAYIQDLESGDLSIKALQEQLEPTLSHGLIVIAPLVENTRVISKLFRCGIQRIQGYYLQPPRETMDYDYFEER</sequence>
<dbReference type="SUPFAM" id="SSF52172">
    <property type="entry name" value="CheY-like"/>
    <property type="match status" value="1"/>
</dbReference>
<organism evidence="4 5">
    <name type="scientific">Marinobacterium zhoushanense</name>
    <dbReference type="NCBI Taxonomy" id="1679163"/>
    <lineage>
        <taxon>Bacteria</taxon>
        <taxon>Pseudomonadati</taxon>
        <taxon>Pseudomonadota</taxon>
        <taxon>Gammaproteobacteria</taxon>
        <taxon>Oceanospirillales</taxon>
        <taxon>Oceanospirillaceae</taxon>
        <taxon>Marinobacterium</taxon>
    </lineage>
</organism>
<dbReference type="InterPro" id="IPR000160">
    <property type="entry name" value="GGDEF_dom"/>
</dbReference>
<gene>
    <name evidence="4" type="primary">fimX</name>
    <name evidence="4" type="ORF">GCM10011352_33180</name>
</gene>
<feature type="domain" description="PAS" evidence="1">
    <location>
        <begin position="181"/>
        <end position="231"/>
    </location>
</feature>
<evidence type="ECO:0000313" key="4">
    <source>
        <dbReference type="EMBL" id="GGC04382.1"/>
    </source>
</evidence>
<accession>A0ABQ1KMT3</accession>
<dbReference type="PROSITE" id="PS50112">
    <property type="entry name" value="PAS"/>
    <property type="match status" value="1"/>
</dbReference>
<dbReference type="SMART" id="SM00267">
    <property type="entry name" value="GGDEF"/>
    <property type="match status" value="1"/>
</dbReference>
<dbReference type="InterPro" id="IPR043128">
    <property type="entry name" value="Rev_trsase/Diguanyl_cyclase"/>
</dbReference>
<dbReference type="SMART" id="SM00052">
    <property type="entry name" value="EAL"/>
    <property type="match status" value="1"/>
</dbReference>
<evidence type="ECO:0000259" key="2">
    <source>
        <dbReference type="PROSITE" id="PS50883"/>
    </source>
</evidence>
<dbReference type="NCBIfam" id="TIGR00254">
    <property type="entry name" value="GGDEF"/>
    <property type="match status" value="1"/>
</dbReference>
<dbReference type="CDD" id="cd00130">
    <property type="entry name" value="PAS"/>
    <property type="match status" value="1"/>
</dbReference>
<keyword evidence="5" id="KW-1185">Reference proteome</keyword>
<comment type="caution">
    <text evidence="4">The sequence shown here is derived from an EMBL/GenBank/DDBJ whole genome shotgun (WGS) entry which is preliminary data.</text>
</comment>
<dbReference type="Pfam" id="PF00563">
    <property type="entry name" value="EAL"/>
    <property type="match status" value="1"/>
</dbReference>
<dbReference type="Pfam" id="PF00990">
    <property type="entry name" value="GGDEF"/>
    <property type="match status" value="1"/>
</dbReference>
<dbReference type="InterPro" id="IPR000014">
    <property type="entry name" value="PAS"/>
</dbReference>
<dbReference type="RefSeq" id="WP_188750363.1">
    <property type="nucleotide sequence ID" value="NZ_BMIJ01000007.1"/>
</dbReference>
<dbReference type="PANTHER" id="PTHR33121:SF23">
    <property type="entry name" value="CYCLIC DI-GMP PHOSPHODIESTERASE PDEB"/>
    <property type="match status" value="1"/>
</dbReference>
<dbReference type="InterPro" id="IPR035919">
    <property type="entry name" value="EAL_sf"/>
</dbReference>
<dbReference type="InterPro" id="IPR001633">
    <property type="entry name" value="EAL_dom"/>
</dbReference>
<dbReference type="SUPFAM" id="SSF141868">
    <property type="entry name" value="EAL domain-like"/>
    <property type="match status" value="1"/>
</dbReference>
<dbReference type="CDD" id="cd01949">
    <property type="entry name" value="GGDEF"/>
    <property type="match status" value="1"/>
</dbReference>
<dbReference type="PROSITE" id="PS50887">
    <property type="entry name" value="GGDEF"/>
    <property type="match status" value="1"/>
</dbReference>
<dbReference type="InterPro" id="IPR029787">
    <property type="entry name" value="Nucleotide_cyclase"/>
</dbReference>
<dbReference type="SUPFAM" id="SSF55785">
    <property type="entry name" value="PYP-like sensor domain (PAS domain)"/>
    <property type="match status" value="1"/>
</dbReference>
<dbReference type="EMBL" id="BMIJ01000007">
    <property type="protein sequence ID" value="GGC04382.1"/>
    <property type="molecule type" value="Genomic_DNA"/>
</dbReference>
<dbReference type="PANTHER" id="PTHR33121">
    <property type="entry name" value="CYCLIC DI-GMP PHOSPHODIESTERASE PDEF"/>
    <property type="match status" value="1"/>
</dbReference>
<evidence type="ECO:0000313" key="5">
    <source>
        <dbReference type="Proteomes" id="UP000629025"/>
    </source>
</evidence>
<reference evidence="5" key="1">
    <citation type="journal article" date="2019" name="Int. J. Syst. Evol. Microbiol.">
        <title>The Global Catalogue of Microorganisms (GCM) 10K type strain sequencing project: providing services to taxonomists for standard genome sequencing and annotation.</title>
        <authorList>
            <consortium name="The Broad Institute Genomics Platform"/>
            <consortium name="The Broad Institute Genome Sequencing Center for Infectious Disease"/>
            <person name="Wu L."/>
            <person name="Ma J."/>
        </authorList>
    </citation>
    <scope>NUCLEOTIDE SEQUENCE [LARGE SCALE GENOMIC DNA]</scope>
    <source>
        <strain evidence="5">CGMCC 1.15341</strain>
    </source>
</reference>
<evidence type="ECO:0000259" key="1">
    <source>
        <dbReference type="PROSITE" id="PS50112"/>
    </source>
</evidence>
<dbReference type="InterPro" id="IPR050706">
    <property type="entry name" value="Cyclic-di-GMP_PDE-like"/>
</dbReference>
<name>A0ABQ1KMT3_9GAMM</name>
<proteinExistence type="predicted"/>
<dbReference type="CDD" id="cd01948">
    <property type="entry name" value="EAL"/>
    <property type="match status" value="1"/>
</dbReference>
<dbReference type="SUPFAM" id="SSF55073">
    <property type="entry name" value="Nucleotide cyclase"/>
    <property type="match status" value="1"/>
</dbReference>
<feature type="domain" description="EAL" evidence="2">
    <location>
        <begin position="454"/>
        <end position="706"/>
    </location>
</feature>
<protein>
    <submittedName>
        <fullName evidence="4">Protein FimX</fullName>
    </submittedName>
</protein>
<feature type="domain" description="GGDEF" evidence="3">
    <location>
        <begin position="315"/>
        <end position="446"/>
    </location>
</feature>
<evidence type="ECO:0000259" key="3">
    <source>
        <dbReference type="PROSITE" id="PS50887"/>
    </source>
</evidence>
<dbReference type="Gene3D" id="3.20.20.450">
    <property type="entry name" value="EAL domain"/>
    <property type="match status" value="1"/>
</dbReference>
<dbReference type="Proteomes" id="UP000629025">
    <property type="component" value="Unassembled WGS sequence"/>
</dbReference>
<dbReference type="Gene3D" id="3.30.450.20">
    <property type="entry name" value="PAS domain"/>
    <property type="match status" value="1"/>
</dbReference>
<dbReference type="Gene3D" id="3.30.70.270">
    <property type="match status" value="1"/>
</dbReference>
<dbReference type="PROSITE" id="PS50883">
    <property type="entry name" value="EAL"/>
    <property type="match status" value="1"/>
</dbReference>
<dbReference type="InterPro" id="IPR011006">
    <property type="entry name" value="CheY-like_superfamily"/>
</dbReference>
<dbReference type="InterPro" id="IPR035965">
    <property type="entry name" value="PAS-like_dom_sf"/>
</dbReference>